<dbReference type="CDD" id="cd13690">
    <property type="entry name" value="PBP2_GluB"/>
    <property type="match status" value="1"/>
</dbReference>
<name>A0ABU3G5Y3_9MICO</name>
<evidence type="ECO:0000256" key="6">
    <source>
        <dbReference type="SAM" id="SignalP"/>
    </source>
</evidence>
<evidence type="ECO:0000256" key="2">
    <source>
        <dbReference type="ARBA" id="ARBA00022448"/>
    </source>
</evidence>
<comment type="caution">
    <text evidence="8">The sequence shown here is derived from an EMBL/GenBank/DDBJ whole genome shotgun (WGS) entry which is preliminary data.</text>
</comment>
<sequence length="308" mass="32176">MRKTRLAGTFAGIAIAALALAGCNSGSPAAPGAEGGTGGNGGEGAEGSEALWEVASDVSLDGSPTFDAMTARDGVIVGVKEDQPGLGFLDATTNERSGFDVDIARWIAASLGYDEDQIEYKAIASANREQSIVNGDVDYYVGTYSITDSRKEQIDFAGPYFTTGQGLLVAADSDIASEDDLSADTTVCSATGSTPIQNIKDNYPDVPTEEFDLYSACVDALINGTVDAVTTDQAILIGYAALYPNDVKVVGEPFSEENYGVGLRKGDDALRAHINDLFTEGGDTWQAIFDKNLGESGITVEQPAVDAY</sequence>
<keyword evidence="9" id="KW-1185">Reference proteome</keyword>
<dbReference type="EMBL" id="JAUZVV010000001">
    <property type="protein sequence ID" value="MDT3315217.1"/>
    <property type="molecule type" value="Genomic_DNA"/>
</dbReference>
<evidence type="ECO:0000259" key="7">
    <source>
        <dbReference type="SMART" id="SM00062"/>
    </source>
</evidence>
<evidence type="ECO:0000256" key="5">
    <source>
        <dbReference type="SAM" id="MobiDB-lite"/>
    </source>
</evidence>
<reference evidence="8 9" key="1">
    <citation type="submission" date="2023-08" db="EMBL/GenBank/DDBJ databases">
        <title>Microbacterium aquilitoris sp. nov. and Microbacterium gwkjibeachense sp. nov., isolated from beach.</title>
        <authorList>
            <person name="Lee S.D."/>
            <person name="Yang H."/>
            <person name="Kim I."/>
        </authorList>
    </citation>
    <scope>NUCLEOTIDE SEQUENCE [LARGE SCALE GENOMIC DNA]</scope>
    <source>
        <strain evidence="8 9">KSW4-11</strain>
    </source>
</reference>
<keyword evidence="2" id="KW-0813">Transport</keyword>
<dbReference type="Pfam" id="PF00497">
    <property type="entry name" value="SBP_bac_3"/>
    <property type="match status" value="1"/>
</dbReference>
<dbReference type="Gene3D" id="3.40.190.10">
    <property type="entry name" value="Periplasmic binding protein-like II"/>
    <property type="match status" value="2"/>
</dbReference>
<protein>
    <submittedName>
        <fullName evidence="8">Glutamate ABC transporter substrate-binding protein</fullName>
    </submittedName>
</protein>
<feature type="region of interest" description="Disordered" evidence="5">
    <location>
        <begin position="27"/>
        <end position="46"/>
    </location>
</feature>
<keyword evidence="3 6" id="KW-0732">Signal</keyword>
<dbReference type="SUPFAM" id="SSF53850">
    <property type="entry name" value="Periplasmic binding protein-like II"/>
    <property type="match status" value="1"/>
</dbReference>
<dbReference type="InterPro" id="IPR051455">
    <property type="entry name" value="Bact_solute-bind_prot3"/>
</dbReference>
<evidence type="ECO:0000256" key="3">
    <source>
        <dbReference type="ARBA" id="ARBA00022729"/>
    </source>
</evidence>
<dbReference type="InterPro" id="IPR001638">
    <property type="entry name" value="Solute-binding_3/MltF_N"/>
</dbReference>
<evidence type="ECO:0000256" key="4">
    <source>
        <dbReference type="RuleBase" id="RU003744"/>
    </source>
</evidence>
<feature type="compositionally biased region" description="Gly residues" evidence="5">
    <location>
        <begin position="33"/>
        <end position="45"/>
    </location>
</feature>
<accession>A0ABU3G5Y3</accession>
<evidence type="ECO:0000256" key="1">
    <source>
        <dbReference type="ARBA" id="ARBA00010333"/>
    </source>
</evidence>
<proteinExistence type="inferred from homology"/>
<feature type="chain" id="PRO_5046944001" evidence="6">
    <location>
        <begin position="22"/>
        <end position="308"/>
    </location>
</feature>
<comment type="similarity">
    <text evidence="1 4">Belongs to the bacterial solute-binding protein 3 family.</text>
</comment>
<dbReference type="PROSITE" id="PS01039">
    <property type="entry name" value="SBP_BACTERIAL_3"/>
    <property type="match status" value="1"/>
</dbReference>
<feature type="domain" description="Solute-binding protein family 3/N-terminal" evidence="7">
    <location>
        <begin position="74"/>
        <end position="296"/>
    </location>
</feature>
<dbReference type="SMART" id="SM00062">
    <property type="entry name" value="PBPb"/>
    <property type="match status" value="1"/>
</dbReference>
<dbReference type="Proteomes" id="UP001251849">
    <property type="component" value="Unassembled WGS sequence"/>
</dbReference>
<dbReference type="RefSeq" id="WP_311859929.1">
    <property type="nucleotide sequence ID" value="NZ_JAUZVV010000001.1"/>
</dbReference>
<gene>
    <name evidence="8" type="ORF">Q9S71_00100</name>
</gene>
<feature type="signal peptide" evidence="6">
    <location>
        <begin position="1"/>
        <end position="21"/>
    </location>
</feature>
<dbReference type="InterPro" id="IPR018313">
    <property type="entry name" value="SBP_3_CS"/>
</dbReference>
<evidence type="ECO:0000313" key="8">
    <source>
        <dbReference type="EMBL" id="MDT3315217.1"/>
    </source>
</evidence>
<dbReference type="PANTHER" id="PTHR30085:SF6">
    <property type="entry name" value="ABC TRANSPORTER GLUTAMINE-BINDING PROTEIN GLNH"/>
    <property type="match status" value="1"/>
</dbReference>
<organism evidence="8 9">
    <name type="scientific">Microbacterium gawkjiense</name>
    <dbReference type="NCBI Taxonomy" id="3067309"/>
    <lineage>
        <taxon>Bacteria</taxon>
        <taxon>Bacillati</taxon>
        <taxon>Actinomycetota</taxon>
        <taxon>Actinomycetes</taxon>
        <taxon>Micrococcales</taxon>
        <taxon>Microbacteriaceae</taxon>
        <taxon>Microbacterium</taxon>
    </lineage>
</organism>
<dbReference type="PROSITE" id="PS51257">
    <property type="entry name" value="PROKAR_LIPOPROTEIN"/>
    <property type="match status" value="1"/>
</dbReference>
<evidence type="ECO:0000313" key="9">
    <source>
        <dbReference type="Proteomes" id="UP001251849"/>
    </source>
</evidence>
<dbReference type="PANTHER" id="PTHR30085">
    <property type="entry name" value="AMINO ACID ABC TRANSPORTER PERMEASE"/>
    <property type="match status" value="1"/>
</dbReference>